<dbReference type="STRING" id="39480.EUAN_24400"/>
<evidence type="ECO:0000313" key="2">
    <source>
        <dbReference type="Proteomes" id="UP000180254"/>
    </source>
</evidence>
<accession>A0A1S1V3C6</accession>
<reference evidence="1 2" key="1">
    <citation type="submission" date="2016-09" db="EMBL/GenBank/DDBJ databases">
        <title>Genome sequence of Eubacterium angustum.</title>
        <authorList>
            <person name="Poehlein A."/>
            <person name="Daniel R."/>
        </authorList>
    </citation>
    <scope>NUCLEOTIDE SEQUENCE [LARGE SCALE GENOMIC DNA]</scope>
    <source>
        <strain evidence="1 2">DSM 1989</strain>
    </source>
</reference>
<proteinExistence type="predicted"/>
<keyword evidence="2" id="KW-1185">Reference proteome</keyword>
<name>A0A1S1V3C6_9FIRM</name>
<dbReference type="AlphaFoldDB" id="A0A1S1V3C6"/>
<protein>
    <submittedName>
        <fullName evidence="1">Uncharacterized protein</fullName>
    </submittedName>
</protein>
<sequence length="66" mass="7553">MMIRLAMTYSAEGAANLLKSKHIEVSGDTLLRITKKWAPQIDYSAIEAIGIYDFALKKIEFMERFL</sequence>
<organism evidence="1 2">
    <name type="scientific">Andreesenia angusta</name>
    <dbReference type="NCBI Taxonomy" id="39480"/>
    <lineage>
        <taxon>Bacteria</taxon>
        <taxon>Bacillati</taxon>
        <taxon>Bacillota</taxon>
        <taxon>Tissierellia</taxon>
        <taxon>Tissierellales</taxon>
        <taxon>Gottschalkiaceae</taxon>
        <taxon>Andreesenia</taxon>
    </lineage>
</organism>
<evidence type="ECO:0000313" key="1">
    <source>
        <dbReference type="EMBL" id="OHW61206.1"/>
    </source>
</evidence>
<dbReference type="EMBL" id="MKIE01000026">
    <property type="protein sequence ID" value="OHW61206.1"/>
    <property type="molecule type" value="Genomic_DNA"/>
</dbReference>
<gene>
    <name evidence="1" type="ORF">EUAN_24400</name>
</gene>
<comment type="caution">
    <text evidence="1">The sequence shown here is derived from an EMBL/GenBank/DDBJ whole genome shotgun (WGS) entry which is preliminary data.</text>
</comment>
<dbReference type="Proteomes" id="UP000180254">
    <property type="component" value="Unassembled WGS sequence"/>
</dbReference>